<evidence type="ECO:0000256" key="1">
    <source>
        <dbReference type="SAM" id="MobiDB-lite"/>
    </source>
</evidence>
<feature type="region of interest" description="Disordered" evidence="1">
    <location>
        <begin position="1"/>
        <end position="22"/>
    </location>
</feature>
<reference evidence="2" key="1">
    <citation type="journal article" date="2020" name="Stud. Mycol.">
        <title>101 Dothideomycetes genomes: a test case for predicting lifestyles and emergence of pathogens.</title>
        <authorList>
            <person name="Haridas S."/>
            <person name="Albert R."/>
            <person name="Binder M."/>
            <person name="Bloem J."/>
            <person name="Labutti K."/>
            <person name="Salamov A."/>
            <person name="Andreopoulos B."/>
            <person name="Baker S."/>
            <person name="Barry K."/>
            <person name="Bills G."/>
            <person name="Bluhm B."/>
            <person name="Cannon C."/>
            <person name="Castanera R."/>
            <person name="Culley D."/>
            <person name="Daum C."/>
            <person name="Ezra D."/>
            <person name="Gonzalez J."/>
            <person name="Henrissat B."/>
            <person name="Kuo A."/>
            <person name="Liang C."/>
            <person name="Lipzen A."/>
            <person name="Lutzoni F."/>
            <person name="Magnuson J."/>
            <person name="Mondo S."/>
            <person name="Nolan M."/>
            <person name="Ohm R."/>
            <person name="Pangilinan J."/>
            <person name="Park H.-J."/>
            <person name="Ramirez L."/>
            <person name="Alfaro M."/>
            <person name="Sun H."/>
            <person name="Tritt A."/>
            <person name="Yoshinaga Y."/>
            <person name="Zwiers L.-H."/>
            <person name="Turgeon B."/>
            <person name="Goodwin S."/>
            <person name="Spatafora J."/>
            <person name="Crous P."/>
            <person name="Grigoriev I."/>
        </authorList>
    </citation>
    <scope>NUCLEOTIDE SEQUENCE</scope>
    <source>
        <strain evidence="2">Tuck. ex Michener</strain>
    </source>
</reference>
<dbReference type="EMBL" id="ML991774">
    <property type="protein sequence ID" value="KAF2238761.1"/>
    <property type="molecule type" value="Genomic_DNA"/>
</dbReference>
<dbReference type="OrthoDB" id="4760831at2759"/>
<proteinExistence type="predicted"/>
<dbReference type="AlphaFoldDB" id="A0A6A6HLA8"/>
<dbReference type="Gene3D" id="3.40.50.1460">
    <property type="match status" value="1"/>
</dbReference>
<feature type="region of interest" description="Disordered" evidence="1">
    <location>
        <begin position="399"/>
        <end position="460"/>
    </location>
</feature>
<evidence type="ECO:0000313" key="3">
    <source>
        <dbReference type="Proteomes" id="UP000800092"/>
    </source>
</evidence>
<keyword evidence="3" id="KW-1185">Reference proteome</keyword>
<name>A0A6A6HLA8_VIRVR</name>
<protein>
    <submittedName>
        <fullName evidence="2">Uncharacterized protein</fullName>
    </submittedName>
</protein>
<accession>A0A6A6HLA8</accession>
<gene>
    <name evidence="2" type="ORF">EV356DRAFT_516661</name>
</gene>
<dbReference type="Proteomes" id="UP000800092">
    <property type="component" value="Unassembled WGS sequence"/>
</dbReference>
<organism evidence="2 3">
    <name type="scientific">Viridothelium virens</name>
    <name type="common">Speckled blister lichen</name>
    <name type="synonym">Trypethelium virens</name>
    <dbReference type="NCBI Taxonomy" id="1048519"/>
    <lineage>
        <taxon>Eukaryota</taxon>
        <taxon>Fungi</taxon>
        <taxon>Dikarya</taxon>
        <taxon>Ascomycota</taxon>
        <taxon>Pezizomycotina</taxon>
        <taxon>Dothideomycetes</taxon>
        <taxon>Dothideomycetes incertae sedis</taxon>
        <taxon>Trypetheliales</taxon>
        <taxon>Trypetheliaceae</taxon>
        <taxon>Viridothelium</taxon>
    </lineage>
</organism>
<sequence>MSSTSAPHLGDDTGPIVVSSSSEWPTSISELVKGVPMTESERTSNFAASEMRMWWREGTGNTAYRKVAVLLVKWAEDLDQLNCSDEVRSLDELFRKSFRYHTKIVQLHNEYNVNLQLHSAFVEFLKEHDGPNNLIIVYYTGHGSQNVRTGQLVLLPTNRVVDARRSKQSPNAALAAWEEVEIHLMHNAKCDALSILDCCFAGDVHKSVFQEDDRTYQLLSAAGKGKMTRAPGPESFTRALIKSLSQLQQEHGEKPFTTLQLQARIQSQPERQNNPPFLWHRLHRYENLIFLAPLTEQSAQTLSNVGKPSRAFLTLRVALEEETLDKDQVVTLGSKLTKAAKSSGAHVRRVDLVNFSVSSRKRSLLQVVRNIALPFVRFKRGLKRDLNLFQSDSYTVQLPTTRTSHSVSPPDKVSSPHRISEGSAEQAHSGHAPQLSPRELGKRNRSPIPRQANKRRRHST</sequence>
<evidence type="ECO:0000313" key="2">
    <source>
        <dbReference type="EMBL" id="KAF2238761.1"/>
    </source>
</evidence>